<dbReference type="SUPFAM" id="SSF54862">
    <property type="entry name" value="4Fe-4S ferredoxins"/>
    <property type="match status" value="1"/>
</dbReference>
<evidence type="ECO:0000313" key="11">
    <source>
        <dbReference type="Proteomes" id="UP000034034"/>
    </source>
</evidence>
<name>A0A0F7FVW7_9ACTN</name>
<dbReference type="PATRIC" id="fig|408015.6.peg.2731"/>
<keyword evidence="6 8" id="KW-0411">Iron-sulfur</keyword>
<dbReference type="GO" id="GO:0005506">
    <property type="term" value="F:iron ion binding"/>
    <property type="evidence" value="ECO:0007669"/>
    <property type="project" value="UniProtKB-UniRule"/>
</dbReference>
<sequence length="72" mass="7537">MSGERTAVRITADQQVCVAAGMCALTAPEVFDQEEHQGTVVLLAPEPTREQEALVREAVALCPSGALRLSGG</sequence>
<keyword evidence="2 8" id="KW-0813">Transport</keyword>
<comment type="function">
    <text evidence="8">Ferredoxins are iron-sulfur proteins that transfer electrons in a wide variety of metabolic reactions.</text>
</comment>
<feature type="domain" description="Divergent 4Fe-4S mono-cluster" evidence="9">
    <location>
        <begin position="7"/>
        <end position="69"/>
    </location>
</feature>
<keyword evidence="3 8" id="KW-0479">Metal-binding</keyword>
<proteinExistence type="predicted"/>
<evidence type="ECO:0000256" key="1">
    <source>
        <dbReference type="ARBA" id="ARBA00001927"/>
    </source>
</evidence>
<dbReference type="RefSeq" id="WP_030732622.1">
    <property type="nucleotide sequence ID" value="NZ_CP009922.3"/>
</dbReference>
<dbReference type="InterPro" id="IPR001080">
    <property type="entry name" value="3Fe4S_ferredoxin"/>
</dbReference>
<dbReference type="EMBL" id="CP009922">
    <property type="protein sequence ID" value="AKG44078.1"/>
    <property type="molecule type" value="Genomic_DNA"/>
</dbReference>
<dbReference type="STRING" id="408015.SXIM_26940"/>
<dbReference type="GO" id="GO:0051538">
    <property type="term" value="F:3 iron, 4 sulfur cluster binding"/>
    <property type="evidence" value="ECO:0007669"/>
    <property type="project" value="UniProtKB-KW"/>
</dbReference>
<dbReference type="PANTHER" id="PTHR36923">
    <property type="entry name" value="FERREDOXIN"/>
    <property type="match status" value="1"/>
</dbReference>
<dbReference type="InterPro" id="IPR010693">
    <property type="entry name" value="Divergent_4Fe-4S_mono-cluster"/>
</dbReference>
<keyword evidence="11" id="KW-1185">Reference proteome</keyword>
<accession>A0A0F7FVW7</accession>
<dbReference type="KEGG" id="sxi:SXIM_26940"/>
<dbReference type="Pfam" id="PF06902">
    <property type="entry name" value="Fer4_19"/>
    <property type="match status" value="1"/>
</dbReference>
<gene>
    <name evidence="10" type="ORF">SXIM_26940</name>
</gene>
<evidence type="ECO:0000256" key="6">
    <source>
        <dbReference type="ARBA" id="ARBA00023014"/>
    </source>
</evidence>
<evidence type="ECO:0000256" key="7">
    <source>
        <dbReference type="ARBA" id="ARBA00023291"/>
    </source>
</evidence>
<evidence type="ECO:0000256" key="2">
    <source>
        <dbReference type="ARBA" id="ARBA00022448"/>
    </source>
</evidence>
<keyword evidence="5 8" id="KW-0408">Iron</keyword>
<keyword evidence="4 8" id="KW-0249">Electron transport</keyword>
<evidence type="ECO:0000256" key="5">
    <source>
        <dbReference type="ARBA" id="ARBA00023004"/>
    </source>
</evidence>
<dbReference type="PRINTS" id="PR00352">
    <property type="entry name" value="3FE4SFRDOXIN"/>
</dbReference>
<evidence type="ECO:0000256" key="8">
    <source>
        <dbReference type="RuleBase" id="RU368020"/>
    </source>
</evidence>
<dbReference type="GO" id="GO:0009055">
    <property type="term" value="F:electron transfer activity"/>
    <property type="evidence" value="ECO:0007669"/>
    <property type="project" value="UniProtKB-UniRule"/>
</dbReference>
<evidence type="ECO:0000256" key="4">
    <source>
        <dbReference type="ARBA" id="ARBA00022982"/>
    </source>
</evidence>
<dbReference type="PANTHER" id="PTHR36923:SF3">
    <property type="entry name" value="FERREDOXIN"/>
    <property type="match status" value="1"/>
</dbReference>
<organism evidence="10 11">
    <name type="scientific">Streptomyces xiamenensis</name>
    <dbReference type="NCBI Taxonomy" id="408015"/>
    <lineage>
        <taxon>Bacteria</taxon>
        <taxon>Bacillati</taxon>
        <taxon>Actinomycetota</taxon>
        <taxon>Actinomycetes</taxon>
        <taxon>Kitasatosporales</taxon>
        <taxon>Streptomycetaceae</taxon>
        <taxon>Streptomyces</taxon>
    </lineage>
</organism>
<protein>
    <recommendedName>
        <fullName evidence="8">Ferredoxin</fullName>
    </recommendedName>
</protein>
<comment type="cofactor">
    <cofactor evidence="1">
        <name>[3Fe-4S] cluster</name>
        <dbReference type="ChEBI" id="CHEBI:21137"/>
    </cofactor>
</comment>
<dbReference type="InterPro" id="IPR051269">
    <property type="entry name" value="Fe-S_cluster_ET"/>
</dbReference>
<keyword evidence="7" id="KW-0003">3Fe-4S</keyword>
<dbReference type="HOGENOM" id="CLU_139698_6_0_11"/>
<dbReference type="AlphaFoldDB" id="A0A0F7FVW7"/>
<dbReference type="Proteomes" id="UP000034034">
    <property type="component" value="Chromosome"/>
</dbReference>
<evidence type="ECO:0000313" key="10">
    <source>
        <dbReference type="EMBL" id="AKG44078.1"/>
    </source>
</evidence>
<dbReference type="Gene3D" id="3.30.70.20">
    <property type="match status" value="1"/>
</dbReference>
<evidence type="ECO:0000256" key="3">
    <source>
        <dbReference type="ARBA" id="ARBA00022723"/>
    </source>
</evidence>
<reference evidence="10" key="1">
    <citation type="submission" date="2019-08" db="EMBL/GenBank/DDBJ databases">
        <title>Complete genome sequence of a mangrove-derived Streptomyces xiamenensis.</title>
        <authorList>
            <person name="Xu J."/>
        </authorList>
    </citation>
    <scope>NUCLEOTIDE SEQUENCE</scope>
    <source>
        <strain evidence="10">318</strain>
    </source>
</reference>
<evidence type="ECO:0000259" key="9">
    <source>
        <dbReference type="Pfam" id="PF06902"/>
    </source>
</evidence>